<reference evidence="7 8" key="1">
    <citation type="submission" date="2019-11" db="EMBL/GenBank/DDBJ databases">
        <title>Comparative genomics of hydrocarbon-degrading Desulfosarcina strains.</title>
        <authorList>
            <person name="Watanabe M."/>
            <person name="Kojima H."/>
            <person name="Fukui M."/>
        </authorList>
    </citation>
    <scope>NUCLEOTIDE SEQUENCE [LARGE SCALE GENOMIC DNA]</scope>
    <source>
        <strain evidence="7 8">PP31</strain>
    </source>
</reference>
<feature type="domain" description="NfeD-like C-terminal" evidence="6">
    <location>
        <begin position="88"/>
        <end position="149"/>
    </location>
</feature>
<name>A0A5K7YWD3_9BACT</name>
<gene>
    <name evidence="7" type="ORF">DSCW_14790</name>
</gene>
<dbReference type="Proteomes" id="UP000427769">
    <property type="component" value="Chromosome"/>
</dbReference>
<dbReference type="SUPFAM" id="SSF141322">
    <property type="entry name" value="NfeD domain-like"/>
    <property type="match status" value="1"/>
</dbReference>
<feature type="transmembrane region" description="Helical" evidence="5">
    <location>
        <begin position="6"/>
        <end position="24"/>
    </location>
</feature>
<evidence type="ECO:0000256" key="1">
    <source>
        <dbReference type="ARBA" id="ARBA00004141"/>
    </source>
</evidence>
<dbReference type="OrthoDB" id="8536525at2"/>
<dbReference type="PANTHER" id="PTHR33507:SF3">
    <property type="entry name" value="INNER MEMBRANE PROTEIN YBBJ"/>
    <property type="match status" value="1"/>
</dbReference>
<dbReference type="InterPro" id="IPR012340">
    <property type="entry name" value="NA-bd_OB-fold"/>
</dbReference>
<organism evidence="7 8">
    <name type="scientific">Desulfosarcina widdelii</name>
    <dbReference type="NCBI Taxonomy" id="947919"/>
    <lineage>
        <taxon>Bacteria</taxon>
        <taxon>Pseudomonadati</taxon>
        <taxon>Thermodesulfobacteriota</taxon>
        <taxon>Desulfobacteria</taxon>
        <taxon>Desulfobacterales</taxon>
        <taxon>Desulfosarcinaceae</taxon>
        <taxon>Desulfosarcina</taxon>
    </lineage>
</organism>
<protein>
    <submittedName>
        <fullName evidence="7">Membrane protein</fullName>
    </submittedName>
</protein>
<evidence type="ECO:0000256" key="2">
    <source>
        <dbReference type="ARBA" id="ARBA00022692"/>
    </source>
</evidence>
<keyword evidence="2 5" id="KW-0812">Transmembrane</keyword>
<accession>A0A5K7YWD3</accession>
<proteinExistence type="predicted"/>
<evidence type="ECO:0000256" key="4">
    <source>
        <dbReference type="ARBA" id="ARBA00023136"/>
    </source>
</evidence>
<evidence type="ECO:0000313" key="7">
    <source>
        <dbReference type="EMBL" id="BBO74062.1"/>
    </source>
</evidence>
<dbReference type="InterPro" id="IPR002810">
    <property type="entry name" value="NfeD-like_C"/>
</dbReference>
<dbReference type="KEGG" id="dwd:DSCW_14790"/>
<dbReference type="Gene3D" id="2.40.50.140">
    <property type="entry name" value="Nucleic acid-binding proteins"/>
    <property type="match status" value="1"/>
</dbReference>
<keyword evidence="4 5" id="KW-0472">Membrane</keyword>
<evidence type="ECO:0000256" key="5">
    <source>
        <dbReference type="SAM" id="Phobius"/>
    </source>
</evidence>
<evidence type="ECO:0000259" key="6">
    <source>
        <dbReference type="Pfam" id="PF01957"/>
    </source>
</evidence>
<evidence type="ECO:0000313" key="8">
    <source>
        <dbReference type="Proteomes" id="UP000427769"/>
    </source>
</evidence>
<dbReference type="GO" id="GO:0005886">
    <property type="term" value="C:plasma membrane"/>
    <property type="evidence" value="ECO:0007669"/>
    <property type="project" value="TreeGrafter"/>
</dbReference>
<evidence type="ECO:0000256" key="3">
    <source>
        <dbReference type="ARBA" id="ARBA00022989"/>
    </source>
</evidence>
<feature type="transmembrane region" description="Helical" evidence="5">
    <location>
        <begin position="52"/>
        <end position="70"/>
    </location>
</feature>
<dbReference type="InterPro" id="IPR052165">
    <property type="entry name" value="Membrane_assoc_protease"/>
</dbReference>
<keyword evidence="3 5" id="KW-1133">Transmembrane helix</keyword>
<dbReference type="AlphaFoldDB" id="A0A5K7YWD3"/>
<dbReference type="PANTHER" id="PTHR33507">
    <property type="entry name" value="INNER MEMBRANE PROTEIN YBBJ"/>
    <property type="match status" value="1"/>
</dbReference>
<comment type="subcellular location">
    <subcellularLocation>
        <location evidence="1">Membrane</location>
        <topology evidence="1">Multi-pass membrane protein</topology>
    </subcellularLocation>
</comment>
<keyword evidence="8" id="KW-1185">Reference proteome</keyword>
<sequence length="150" mass="16886">MDIHIQYWYWLVFGMVLIMAEIFVPSFTIFWFGLGGLLVAGLMLIVPDISFSWQLFVWAIASCAFTFLWFKFIRPQMADRTKAGISREAALGETGQVIREPTDGRRGLVRFATPLLGSDEWPFICESSVSLGDRVIVADISGNTLIVKKS</sequence>
<dbReference type="Pfam" id="PF01957">
    <property type="entry name" value="NfeD"/>
    <property type="match status" value="1"/>
</dbReference>
<dbReference type="EMBL" id="AP021875">
    <property type="protein sequence ID" value="BBO74062.1"/>
    <property type="molecule type" value="Genomic_DNA"/>
</dbReference>